<dbReference type="CDD" id="cd00882">
    <property type="entry name" value="Ras_like_GTPase"/>
    <property type="match status" value="1"/>
</dbReference>
<protein>
    <submittedName>
        <fullName evidence="2">Ethanolamine utilization protein EutP</fullName>
    </submittedName>
</protein>
<dbReference type="InterPro" id="IPR012381">
    <property type="entry name" value="EutP_PduV"/>
</dbReference>
<evidence type="ECO:0000256" key="1">
    <source>
        <dbReference type="PIRNR" id="PIRNR036409"/>
    </source>
</evidence>
<sequence length="164" mass="18267">MAADCPFPRFALVGSIEAGKSTLFNALHGRHESARKTQAVEFDQTGAIDTPGEFFNHPRLYHALINTITDVDVLVYVHPANLLELHMPPGLLEVYHNKRLFCVISKIDLPDATPARVENLLRERGFDGEIFQVSSQWPETVAALKAALTDSHRARPLPHGVHQQ</sequence>
<comment type="caution">
    <text evidence="2">The sequence shown here is derived from an EMBL/GenBank/DDBJ whole genome shotgun (WGS) entry which is preliminary data.</text>
</comment>
<name>A0ABQ2PBD3_9NEIS</name>
<keyword evidence="3" id="KW-1185">Reference proteome</keyword>
<comment type="similarity">
    <text evidence="1">Belongs to the EutP/PduV family.</text>
</comment>
<dbReference type="RefSeq" id="WP_188704764.1">
    <property type="nucleotide sequence ID" value="NZ_BMLX01000003.1"/>
</dbReference>
<dbReference type="SUPFAM" id="SSF52540">
    <property type="entry name" value="P-loop containing nucleoside triphosphate hydrolases"/>
    <property type="match status" value="1"/>
</dbReference>
<dbReference type="InterPro" id="IPR027417">
    <property type="entry name" value="P-loop_NTPase"/>
</dbReference>
<dbReference type="EMBL" id="BMLX01000003">
    <property type="protein sequence ID" value="GGP22532.1"/>
    <property type="molecule type" value="Genomic_DNA"/>
</dbReference>
<dbReference type="Proteomes" id="UP000637267">
    <property type="component" value="Unassembled WGS sequence"/>
</dbReference>
<accession>A0ABQ2PBD3</accession>
<dbReference type="PANTHER" id="PTHR40453:SF2">
    <property type="entry name" value="ACETATE KINASE EUTP-RELATED"/>
    <property type="match status" value="1"/>
</dbReference>
<dbReference type="PANTHER" id="PTHR40453">
    <property type="entry name" value="PROTEIN YOEF"/>
    <property type="match status" value="1"/>
</dbReference>
<keyword evidence="1" id="KW-0547">Nucleotide-binding</keyword>
<reference evidence="3" key="1">
    <citation type="journal article" date="2019" name="Int. J. Syst. Evol. Microbiol.">
        <title>The Global Catalogue of Microorganisms (GCM) 10K type strain sequencing project: providing services to taxonomists for standard genome sequencing and annotation.</title>
        <authorList>
            <consortium name="The Broad Institute Genomics Platform"/>
            <consortium name="The Broad Institute Genome Sequencing Center for Infectious Disease"/>
            <person name="Wu L."/>
            <person name="Ma J."/>
        </authorList>
    </citation>
    <scope>NUCLEOTIDE SEQUENCE [LARGE SCALE GENOMIC DNA]</scope>
    <source>
        <strain evidence="3">CGMCC 1.8859</strain>
    </source>
</reference>
<organism evidence="2 3">
    <name type="scientific">Silvimonas iriomotensis</name>
    <dbReference type="NCBI Taxonomy" id="449662"/>
    <lineage>
        <taxon>Bacteria</taxon>
        <taxon>Pseudomonadati</taxon>
        <taxon>Pseudomonadota</taxon>
        <taxon>Betaproteobacteria</taxon>
        <taxon>Neisseriales</taxon>
        <taxon>Chitinibacteraceae</taxon>
        <taxon>Silvimonas</taxon>
    </lineage>
</organism>
<evidence type="ECO:0000313" key="3">
    <source>
        <dbReference type="Proteomes" id="UP000637267"/>
    </source>
</evidence>
<evidence type="ECO:0000313" key="2">
    <source>
        <dbReference type="EMBL" id="GGP22532.1"/>
    </source>
</evidence>
<proteinExistence type="inferred from homology"/>
<gene>
    <name evidence="2" type="primary">eutP</name>
    <name evidence="2" type="ORF">GCM10010970_25700</name>
</gene>
<dbReference type="Pfam" id="PF10662">
    <property type="entry name" value="PduV-EutP"/>
    <property type="match status" value="1"/>
</dbReference>
<dbReference type="PIRSF" id="PIRSF036409">
    <property type="entry name" value="EutP_PduV"/>
    <property type="match status" value="1"/>
</dbReference>
<dbReference type="Gene3D" id="3.40.50.300">
    <property type="entry name" value="P-loop containing nucleotide triphosphate hydrolases"/>
    <property type="match status" value="1"/>
</dbReference>